<keyword evidence="1" id="KW-0472">Membrane</keyword>
<evidence type="ECO:0000259" key="2">
    <source>
        <dbReference type="Pfam" id="PF12229"/>
    </source>
</evidence>
<proteinExistence type="predicted"/>
<dbReference type="EMBL" id="JACXSI010000016">
    <property type="protein sequence ID" value="MBD3108324.1"/>
    <property type="molecule type" value="Genomic_DNA"/>
</dbReference>
<feature type="domain" description="YoaR-like putative peptidoglycan binding" evidence="2">
    <location>
        <begin position="85"/>
        <end position="195"/>
    </location>
</feature>
<organism evidence="3 4">
    <name type="scientific">Peribacillus faecalis</name>
    <dbReference type="NCBI Taxonomy" id="2772559"/>
    <lineage>
        <taxon>Bacteria</taxon>
        <taxon>Bacillati</taxon>
        <taxon>Bacillota</taxon>
        <taxon>Bacilli</taxon>
        <taxon>Bacillales</taxon>
        <taxon>Bacillaceae</taxon>
        <taxon>Peribacillus</taxon>
    </lineage>
</organism>
<dbReference type="PANTHER" id="PTHR35788">
    <property type="entry name" value="EXPORTED PROTEIN-RELATED"/>
    <property type="match status" value="1"/>
</dbReference>
<gene>
    <name evidence="3" type="ORF">IEO70_08090</name>
</gene>
<dbReference type="InterPro" id="IPR052913">
    <property type="entry name" value="Glycopeptide_resist_protein"/>
</dbReference>
<keyword evidence="1" id="KW-0812">Transmembrane</keyword>
<dbReference type="InterPro" id="IPR007391">
    <property type="entry name" value="Vancomycin_resist_VanW"/>
</dbReference>
<dbReference type="Proteomes" id="UP000602076">
    <property type="component" value="Unassembled WGS sequence"/>
</dbReference>
<dbReference type="InterPro" id="IPR022029">
    <property type="entry name" value="YoaR-like_PG-bd"/>
</dbReference>
<keyword evidence="4" id="KW-1185">Reference proteome</keyword>
<keyword evidence="1" id="KW-1133">Transmembrane helix</keyword>
<sequence length="416" mass="46533">MKKFLIWLLSIISVILIAAGSVFLYFHDTVSQYENRFYPNIVIEGRNLSGLTKEEALNQLDNIINQYNQINVTITAGDQVFQKQLQDLGVQYDLDKQVEEAFQFGKNENILEQYNLIKNEQGQSYTLSYSIDDMLLDNWISEIGQSLERKPLNATMKINNGQVSITNDVSGLQIDQEQLKTSLSDALNSNQKQDIAAIANLEEIRPDITYDALSNVRYVIGSYTTNYSSNQANRNTNIKIATETIDSYLLMPGESFSFNDYIGDTTADKGYRPAGTYLNGQVVDSLGGGVCQVSTTLYNAIIKAGIIPDTRYNHSMTVGYVPIGQDAAIAYPYKDLAFTNPYDAPIYIEGTVTPTSVTFTIYSTADSKDSNIEYKLSSKTLNSTNKNIISETYLETYINGSLTESKIINRDTYKVN</sequence>
<dbReference type="Pfam" id="PF04294">
    <property type="entry name" value="VanW"/>
    <property type="match status" value="1"/>
</dbReference>
<comment type="caution">
    <text evidence="3">The sequence shown here is derived from an EMBL/GenBank/DDBJ whole genome shotgun (WGS) entry which is preliminary data.</text>
</comment>
<accession>A0A927HAU9</accession>
<protein>
    <submittedName>
        <fullName evidence="3">VanW family protein</fullName>
    </submittedName>
</protein>
<feature type="transmembrane region" description="Helical" evidence="1">
    <location>
        <begin position="6"/>
        <end position="26"/>
    </location>
</feature>
<dbReference type="RefSeq" id="WP_190997868.1">
    <property type="nucleotide sequence ID" value="NZ_JACXSI010000016.1"/>
</dbReference>
<dbReference type="AlphaFoldDB" id="A0A927HAU9"/>
<dbReference type="Pfam" id="PF12229">
    <property type="entry name" value="PG_binding_4"/>
    <property type="match status" value="1"/>
</dbReference>
<name>A0A927HAU9_9BACI</name>
<evidence type="ECO:0000313" key="4">
    <source>
        <dbReference type="Proteomes" id="UP000602076"/>
    </source>
</evidence>
<evidence type="ECO:0000256" key="1">
    <source>
        <dbReference type="SAM" id="Phobius"/>
    </source>
</evidence>
<evidence type="ECO:0000313" key="3">
    <source>
        <dbReference type="EMBL" id="MBD3108324.1"/>
    </source>
</evidence>
<reference evidence="3" key="1">
    <citation type="submission" date="2020-09" db="EMBL/GenBank/DDBJ databases">
        <title>Bacillus faecalis sp. nov., a moderately halophilic bacterium isolated from cow faeces.</title>
        <authorList>
            <person name="Jiang L."/>
            <person name="Lee J."/>
        </authorList>
    </citation>
    <scope>NUCLEOTIDE SEQUENCE</scope>
    <source>
        <strain evidence="3">AGMB 02131</strain>
    </source>
</reference>
<dbReference type="PANTHER" id="PTHR35788:SF1">
    <property type="entry name" value="EXPORTED PROTEIN"/>
    <property type="match status" value="1"/>
</dbReference>